<name>A0ACC0V9M6_9HYPO</name>
<evidence type="ECO:0000313" key="2">
    <source>
        <dbReference type="Proteomes" id="UP001163324"/>
    </source>
</evidence>
<organism evidence="1 2">
    <name type="scientific">Trichothecium roseum</name>
    <dbReference type="NCBI Taxonomy" id="47278"/>
    <lineage>
        <taxon>Eukaryota</taxon>
        <taxon>Fungi</taxon>
        <taxon>Dikarya</taxon>
        <taxon>Ascomycota</taxon>
        <taxon>Pezizomycotina</taxon>
        <taxon>Sordariomycetes</taxon>
        <taxon>Hypocreomycetidae</taxon>
        <taxon>Hypocreales</taxon>
        <taxon>Hypocreales incertae sedis</taxon>
        <taxon>Trichothecium</taxon>
    </lineage>
</organism>
<reference evidence="1" key="1">
    <citation type="submission" date="2022-10" db="EMBL/GenBank/DDBJ databases">
        <title>Complete Genome of Trichothecium roseum strain YXFP-22015, a Plant Pathogen Isolated from Citrus.</title>
        <authorList>
            <person name="Wang Y."/>
            <person name="Zhu L."/>
        </authorList>
    </citation>
    <scope>NUCLEOTIDE SEQUENCE</scope>
    <source>
        <strain evidence="1">YXFP-22015</strain>
    </source>
</reference>
<proteinExistence type="predicted"/>
<keyword evidence="2" id="KW-1185">Reference proteome</keyword>
<evidence type="ECO:0000313" key="1">
    <source>
        <dbReference type="EMBL" id="KAI9902535.1"/>
    </source>
</evidence>
<comment type="caution">
    <text evidence="1">The sequence shown here is derived from an EMBL/GenBank/DDBJ whole genome shotgun (WGS) entry which is preliminary data.</text>
</comment>
<accession>A0ACC0V9M6</accession>
<sequence>MIRGSGGWELLGWIVSFTIITTIFVLLRFWSARIQKREFYLDDSCVIIAYVAMLAQQGIGIWSLVNGAGNASPDLSVDELMVQGQVLVAVSTTWVVSTTTVKLTVLALYMRIFSTASFKRWAISLMVFTVCFGVTFFVVFLTRCNPVSQEWDPKPWGSCRPLLPSEASSISINLVLDAAIVILPMPWLWGLNLVTGTKIITMIMFSFGFATIAIMGYRLDQTINSDPDPMVSMRRMGLLSNMELWLGIIVACIPTLAPFARTYIHPALSRVFTKIYGSSSGGPSREETPRVQLRTFGSSGGPAALGGRSHGRYDELAEPSSDPARGYDEMRLVGNGASQLRTEVRRGDPGHTPAKDEIHVHKQFQTFENV</sequence>
<dbReference type="Proteomes" id="UP001163324">
    <property type="component" value="Chromosome 2"/>
</dbReference>
<gene>
    <name evidence="1" type="ORF">N3K66_001887</name>
</gene>
<dbReference type="EMBL" id="CM047941">
    <property type="protein sequence ID" value="KAI9902535.1"/>
    <property type="molecule type" value="Genomic_DNA"/>
</dbReference>
<protein>
    <submittedName>
        <fullName evidence="1">Uncharacterized protein</fullName>
    </submittedName>
</protein>